<organism evidence="2 3">
    <name type="scientific">Actinomadura darangshiensis</name>
    <dbReference type="NCBI Taxonomy" id="705336"/>
    <lineage>
        <taxon>Bacteria</taxon>
        <taxon>Bacillati</taxon>
        <taxon>Actinomycetota</taxon>
        <taxon>Actinomycetes</taxon>
        <taxon>Streptosporangiales</taxon>
        <taxon>Thermomonosporaceae</taxon>
        <taxon>Actinomadura</taxon>
    </lineage>
</organism>
<gene>
    <name evidence="2" type="ORF">E1293_28715</name>
</gene>
<keyword evidence="3" id="KW-1185">Reference proteome</keyword>
<sequence length="196" mass="21459">MHVEFTITRTDLRRALLLLAVAAVAMIALSGCKDDAGDKEQGRTLGGYERLVAQQPSQTMGYSPSRNTANFWIKTWSKPGKLSYVYLQNGSGDLIGYYVFKGLPVPYCVSLTPPDQVNGRGDYGVVRKAPAVDGVYYGEGDCSRYYGIDATTNSYVEYTAGLGINVLIYDQPLPNHPNVKPLGHTRIDKDGKPVTE</sequence>
<name>A0A4R5ASY3_9ACTN</name>
<feature type="signal peptide" evidence="1">
    <location>
        <begin position="1"/>
        <end position="30"/>
    </location>
</feature>
<dbReference type="AlphaFoldDB" id="A0A4R5ASY3"/>
<feature type="chain" id="PRO_5039692279" evidence="1">
    <location>
        <begin position="31"/>
        <end position="196"/>
    </location>
</feature>
<keyword evidence="1" id="KW-0732">Signal</keyword>
<protein>
    <submittedName>
        <fullName evidence="2">Uncharacterized protein</fullName>
    </submittedName>
</protein>
<evidence type="ECO:0000313" key="2">
    <source>
        <dbReference type="EMBL" id="TDD75080.1"/>
    </source>
</evidence>
<evidence type="ECO:0000256" key="1">
    <source>
        <dbReference type="SAM" id="SignalP"/>
    </source>
</evidence>
<dbReference type="EMBL" id="SMKY01000159">
    <property type="protein sequence ID" value="TDD75080.1"/>
    <property type="molecule type" value="Genomic_DNA"/>
</dbReference>
<dbReference type="RefSeq" id="WP_132200613.1">
    <property type="nucleotide sequence ID" value="NZ_SMKY01000159.1"/>
</dbReference>
<proteinExistence type="predicted"/>
<dbReference type="Proteomes" id="UP000295578">
    <property type="component" value="Unassembled WGS sequence"/>
</dbReference>
<dbReference type="OrthoDB" id="4166752at2"/>
<comment type="caution">
    <text evidence="2">The sequence shown here is derived from an EMBL/GenBank/DDBJ whole genome shotgun (WGS) entry which is preliminary data.</text>
</comment>
<evidence type="ECO:0000313" key="3">
    <source>
        <dbReference type="Proteomes" id="UP000295578"/>
    </source>
</evidence>
<accession>A0A4R5ASY3</accession>
<reference evidence="2 3" key="1">
    <citation type="submission" date="2019-03" db="EMBL/GenBank/DDBJ databases">
        <title>Draft genome sequences of novel Actinobacteria.</title>
        <authorList>
            <person name="Sahin N."/>
            <person name="Ay H."/>
            <person name="Saygin H."/>
        </authorList>
    </citation>
    <scope>NUCLEOTIDE SEQUENCE [LARGE SCALE GENOMIC DNA]</scope>
    <source>
        <strain evidence="2 3">DSM 45941</strain>
    </source>
</reference>